<evidence type="ECO:0000313" key="2">
    <source>
        <dbReference type="Proteomes" id="UP000821865"/>
    </source>
</evidence>
<dbReference type="Proteomes" id="UP000821865">
    <property type="component" value="Chromosome 6"/>
</dbReference>
<name>A0ACB8CIV6_DERSI</name>
<organism evidence="1 2">
    <name type="scientific">Dermacentor silvarum</name>
    <name type="common">Tick</name>
    <dbReference type="NCBI Taxonomy" id="543639"/>
    <lineage>
        <taxon>Eukaryota</taxon>
        <taxon>Metazoa</taxon>
        <taxon>Ecdysozoa</taxon>
        <taxon>Arthropoda</taxon>
        <taxon>Chelicerata</taxon>
        <taxon>Arachnida</taxon>
        <taxon>Acari</taxon>
        <taxon>Parasitiformes</taxon>
        <taxon>Ixodida</taxon>
        <taxon>Ixodoidea</taxon>
        <taxon>Ixodidae</taxon>
        <taxon>Rhipicephalinae</taxon>
        <taxon>Dermacentor</taxon>
    </lineage>
</organism>
<evidence type="ECO:0000313" key="1">
    <source>
        <dbReference type="EMBL" id="KAH7944769.1"/>
    </source>
</evidence>
<proteinExistence type="predicted"/>
<comment type="caution">
    <text evidence="1">The sequence shown here is derived from an EMBL/GenBank/DDBJ whole genome shotgun (WGS) entry which is preliminary data.</text>
</comment>
<keyword evidence="2" id="KW-1185">Reference proteome</keyword>
<dbReference type="EMBL" id="CM023475">
    <property type="protein sequence ID" value="KAH7944769.1"/>
    <property type="molecule type" value="Genomic_DNA"/>
</dbReference>
<protein>
    <submittedName>
        <fullName evidence="1">Uncharacterized protein</fullName>
    </submittedName>
</protein>
<reference evidence="1" key="1">
    <citation type="submission" date="2020-05" db="EMBL/GenBank/DDBJ databases">
        <title>Large-scale comparative analyses of tick genomes elucidate their genetic diversity and vector capacities.</title>
        <authorList>
            <person name="Jia N."/>
            <person name="Wang J."/>
            <person name="Shi W."/>
            <person name="Du L."/>
            <person name="Sun Y."/>
            <person name="Zhan W."/>
            <person name="Jiang J."/>
            <person name="Wang Q."/>
            <person name="Zhang B."/>
            <person name="Ji P."/>
            <person name="Sakyi L.B."/>
            <person name="Cui X."/>
            <person name="Yuan T."/>
            <person name="Jiang B."/>
            <person name="Yang W."/>
            <person name="Lam T.T.-Y."/>
            <person name="Chang Q."/>
            <person name="Ding S."/>
            <person name="Wang X."/>
            <person name="Zhu J."/>
            <person name="Ruan X."/>
            <person name="Zhao L."/>
            <person name="Wei J."/>
            <person name="Que T."/>
            <person name="Du C."/>
            <person name="Cheng J."/>
            <person name="Dai P."/>
            <person name="Han X."/>
            <person name="Huang E."/>
            <person name="Gao Y."/>
            <person name="Liu J."/>
            <person name="Shao H."/>
            <person name="Ye R."/>
            <person name="Li L."/>
            <person name="Wei W."/>
            <person name="Wang X."/>
            <person name="Wang C."/>
            <person name="Yang T."/>
            <person name="Huo Q."/>
            <person name="Li W."/>
            <person name="Guo W."/>
            <person name="Chen H."/>
            <person name="Zhou L."/>
            <person name="Ni X."/>
            <person name="Tian J."/>
            <person name="Zhou Y."/>
            <person name="Sheng Y."/>
            <person name="Liu T."/>
            <person name="Pan Y."/>
            <person name="Xia L."/>
            <person name="Li J."/>
            <person name="Zhao F."/>
            <person name="Cao W."/>
        </authorList>
    </citation>
    <scope>NUCLEOTIDE SEQUENCE</scope>
    <source>
        <strain evidence="1">Dsil-2018</strain>
    </source>
</reference>
<sequence>MVTVRGAVTTQFMFLMSIALLIFRASPSRNSFTAARDPLVIVEDFNAPSLHWGYHCEKARGRKLKERISTLGLTLLTDPACPTRPSLPLSSPDGYSAWAAHALSTQRSHTRVIQTTQAAPAVDPHLLHLWDARRGLLHHWRRHKLNRKLKAGIAALTEEASDGFQVDVAPLSEPSGSLFHARVNTTTTAPRSARLADKLRDRYLCRMVDLVEPEYQYSGRPNPELDAPFTLPDLQAALAKIRRGTARGHDCITVTLLANLPDSAYLSLLHLMNSQRLQQTASTVDTYATSCGLECAPPKSARLSLSSLPPPRLSLPSGPIPVKLWVAPLPRNMDTVSHPGRRAARVRALTSQCGFWGPVFPGISPRIVVPDDVLAATEKPTQVMQHLRVHHFRVCFQVMGWPHRPQGRPPATTPCNLPDLLTQQHQQCCHLQFRAAQPKTDCPPLLSADQAQFCLPMAHPTAPELQEGVDSPCWFCRSRHAANMHPHVARDAPRGGGESPCPEAATPLRLDHTDTPPSASFRHLWIMNEYHTQPGTRLLRSDF</sequence>
<gene>
    <name evidence="1" type="ORF">HPB49_000404</name>
</gene>
<accession>A0ACB8CIV6</accession>